<reference evidence="1 2" key="1">
    <citation type="submission" date="2024-03" db="EMBL/GenBank/DDBJ databases">
        <title>Human intestinal bacterial collection.</title>
        <authorList>
            <person name="Pauvert C."/>
            <person name="Hitch T.C.A."/>
            <person name="Clavel T."/>
        </authorList>
    </citation>
    <scope>NUCLEOTIDE SEQUENCE [LARGE SCALE GENOMIC DNA]</scope>
    <source>
        <strain evidence="1 2">CLA-AA-H81</strain>
    </source>
</reference>
<evidence type="ECO:0000313" key="1">
    <source>
        <dbReference type="EMBL" id="MEQ2423083.1"/>
    </source>
</evidence>
<dbReference type="EMBL" id="JBBMEU010000079">
    <property type="protein sequence ID" value="MEQ2423083.1"/>
    <property type="molecule type" value="Genomic_DNA"/>
</dbReference>
<name>A0ABV1CY57_9FIRM</name>
<accession>A0ABV1CY57</accession>
<evidence type="ECO:0000313" key="2">
    <source>
        <dbReference type="Proteomes" id="UP001433088"/>
    </source>
</evidence>
<sequence length="83" mass="8971">MKKEDMIAQKLEELKAVTEGTGCKLIIMTAHEDSHKATVLLNGNAIDLANMMASLLEKIALDIGVSREELLIALLVGGDYRGC</sequence>
<keyword evidence="2" id="KW-1185">Reference proteome</keyword>
<comment type="caution">
    <text evidence="1">The sequence shown here is derived from an EMBL/GenBank/DDBJ whole genome shotgun (WGS) entry which is preliminary data.</text>
</comment>
<dbReference type="Proteomes" id="UP001433088">
    <property type="component" value="Unassembled WGS sequence"/>
</dbReference>
<protein>
    <submittedName>
        <fullName evidence="1">Uncharacterized protein</fullName>
    </submittedName>
</protein>
<organism evidence="1 2">
    <name type="scientific">Megasphaera intestinihominis</name>
    <dbReference type="NCBI Taxonomy" id="3133159"/>
    <lineage>
        <taxon>Bacteria</taxon>
        <taxon>Bacillati</taxon>
        <taxon>Bacillota</taxon>
        <taxon>Negativicutes</taxon>
        <taxon>Veillonellales</taxon>
        <taxon>Veillonellaceae</taxon>
        <taxon>Megasphaera</taxon>
    </lineage>
</organism>
<gene>
    <name evidence="1" type="ORF">WMO23_10140</name>
</gene>
<dbReference type="RefSeq" id="WP_349173982.1">
    <property type="nucleotide sequence ID" value="NZ_JBBMEU010000079.1"/>
</dbReference>
<proteinExistence type="predicted"/>